<sequence>MLRCRAIQFTVNETTRGVVARGCPQGGVLSPLLWNIVIDELITLLNDRKFLTVGYADDLTILISGPSESVVCDRMRAALIVVEQWCTDHDLTVNPAKTELVMFTNKRNLGNLKLPKLFGTGLALTREVKYLGVILDSKLL</sequence>
<dbReference type="SUPFAM" id="SSF56672">
    <property type="entry name" value="DNA/RNA polymerases"/>
    <property type="match status" value="1"/>
</dbReference>
<dbReference type="InterPro" id="IPR043502">
    <property type="entry name" value="DNA/RNA_pol_sf"/>
</dbReference>
<keyword evidence="3" id="KW-1185">Reference proteome</keyword>
<organism evidence="2 3">
    <name type="scientific">Euphydryas editha</name>
    <name type="common">Edith's checkerspot</name>
    <dbReference type="NCBI Taxonomy" id="104508"/>
    <lineage>
        <taxon>Eukaryota</taxon>
        <taxon>Metazoa</taxon>
        <taxon>Ecdysozoa</taxon>
        <taxon>Arthropoda</taxon>
        <taxon>Hexapoda</taxon>
        <taxon>Insecta</taxon>
        <taxon>Pterygota</taxon>
        <taxon>Neoptera</taxon>
        <taxon>Endopterygota</taxon>
        <taxon>Lepidoptera</taxon>
        <taxon>Glossata</taxon>
        <taxon>Ditrysia</taxon>
        <taxon>Papilionoidea</taxon>
        <taxon>Nymphalidae</taxon>
        <taxon>Nymphalinae</taxon>
        <taxon>Euphydryas</taxon>
    </lineage>
</organism>
<dbReference type="PANTHER" id="PTHR33332">
    <property type="entry name" value="REVERSE TRANSCRIPTASE DOMAIN-CONTAINING PROTEIN"/>
    <property type="match status" value="1"/>
</dbReference>
<evidence type="ECO:0000313" key="3">
    <source>
        <dbReference type="Proteomes" id="UP001153954"/>
    </source>
</evidence>
<gene>
    <name evidence="2" type="ORF">EEDITHA_LOCUS4656</name>
</gene>
<protein>
    <recommendedName>
        <fullName evidence="1">Reverse transcriptase domain-containing protein</fullName>
    </recommendedName>
</protein>
<dbReference type="PROSITE" id="PS50878">
    <property type="entry name" value="RT_POL"/>
    <property type="match status" value="1"/>
</dbReference>
<dbReference type="AlphaFoldDB" id="A0AAU9TMW2"/>
<evidence type="ECO:0000313" key="2">
    <source>
        <dbReference type="EMBL" id="CAH2088501.1"/>
    </source>
</evidence>
<dbReference type="GO" id="GO:0071897">
    <property type="term" value="P:DNA biosynthetic process"/>
    <property type="evidence" value="ECO:0007669"/>
    <property type="project" value="UniProtKB-ARBA"/>
</dbReference>
<dbReference type="Proteomes" id="UP001153954">
    <property type="component" value="Unassembled WGS sequence"/>
</dbReference>
<accession>A0AAU9TMW2</accession>
<comment type="caution">
    <text evidence="2">The sequence shown here is derived from an EMBL/GenBank/DDBJ whole genome shotgun (WGS) entry which is preliminary data.</text>
</comment>
<dbReference type="InterPro" id="IPR000477">
    <property type="entry name" value="RT_dom"/>
</dbReference>
<dbReference type="EMBL" id="CAKOGL010000007">
    <property type="protein sequence ID" value="CAH2088501.1"/>
    <property type="molecule type" value="Genomic_DNA"/>
</dbReference>
<reference evidence="2" key="1">
    <citation type="submission" date="2022-03" db="EMBL/GenBank/DDBJ databases">
        <authorList>
            <person name="Tunstrom K."/>
        </authorList>
    </citation>
    <scope>NUCLEOTIDE SEQUENCE</scope>
</reference>
<proteinExistence type="predicted"/>
<evidence type="ECO:0000259" key="1">
    <source>
        <dbReference type="PROSITE" id="PS50878"/>
    </source>
</evidence>
<dbReference type="Pfam" id="PF00078">
    <property type="entry name" value="RVT_1"/>
    <property type="match status" value="1"/>
</dbReference>
<feature type="domain" description="Reverse transcriptase" evidence="1">
    <location>
        <begin position="1"/>
        <end position="135"/>
    </location>
</feature>
<name>A0AAU9TMW2_EUPED</name>